<dbReference type="Proteomes" id="UP000229329">
    <property type="component" value="Unassembled WGS sequence"/>
</dbReference>
<dbReference type="SUPFAM" id="SSF161219">
    <property type="entry name" value="CHY zinc finger-like"/>
    <property type="match status" value="1"/>
</dbReference>
<comment type="caution">
    <text evidence="6">The sequence shown here is derived from an EMBL/GenBank/DDBJ whole genome shotgun (WGS) entry which is preliminary data.</text>
</comment>
<keyword evidence="7" id="KW-1185">Reference proteome</keyword>
<organism evidence="6 7">
    <name type="scientific">Conservatibacter flavescens</name>
    <dbReference type="NCBI Taxonomy" id="28161"/>
    <lineage>
        <taxon>Bacteria</taxon>
        <taxon>Pseudomonadati</taxon>
        <taxon>Pseudomonadota</taxon>
        <taxon>Gammaproteobacteria</taxon>
        <taxon>Pasteurellales</taxon>
        <taxon>Pasteurellaceae</taxon>
        <taxon>Conservatibacter</taxon>
    </lineage>
</organism>
<keyword evidence="1" id="KW-0479">Metal-binding</keyword>
<dbReference type="InterPro" id="IPR037274">
    <property type="entry name" value="Znf_CHY_sf"/>
</dbReference>
<dbReference type="GO" id="GO:0008270">
    <property type="term" value="F:zinc ion binding"/>
    <property type="evidence" value="ECO:0007669"/>
    <property type="project" value="UniProtKB-KW"/>
</dbReference>
<evidence type="ECO:0000256" key="2">
    <source>
        <dbReference type="ARBA" id="ARBA00022771"/>
    </source>
</evidence>
<reference evidence="6 7" key="1">
    <citation type="submission" date="2017-11" db="EMBL/GenBank/DDBJ databases">
        <title>Reclassification of Bisgaard taxon 7 as Conservatibacter flavescens gen. nov., sp. nov.</title>
        <authorList>
            <person name="Christensen H."/>
        </authorList>
    </citation>
    <scope>NUCLEOTIDE SEQUENCE [LARGE SCALE GENOMIC DNA]</scope>
    <source>
        <strain evidence="6 7">7_4</strain>
    </source>
</reference>
<dbReference type="AlphaFoldDB" id="A0A2M8S463"/>
<evidence type="ECO:0000259" key="5">
    <source>
        <dbReference type="PROSITE" id="PS51266"/>
    </source>
</evidence>
<dbReference type="InterPro" id="IPR016694">
    <property type="entry name" value="UCP017292"/>
</dbReference>
<evidence type="ECO:0008006" key="8">
    <source>
        <dbReference type="Google" id="ProtNLM"/>
    </source>
</evidence>
<evidence type="ECO:0000259" key="4">
    <source>
        <dbReference type="PROSITE" id="PS50081"/>
    </source>
</evidence>
<feature type="domain" description="CHY-type" evidence="5">
    <location>
        <begin position="8"/>
        <end position="86"/>
    </location>
</feature>
<evidence type="ECO:0000313" key="7">
    <source>
        <dbReference type="Proteomes" id="UP000229329"/>
    </source>
</evidence>
<evidence type="ECO:0000313" key="6">
    <source>
        <dbReference type="EMBL" id="PJG85930.1"/>
    </source>
</evidence>
<accession>A0A2M8S463</accession>
<evidence type="ECO:0000256" key="3">
    <source>
        <dbReference type="ARBA" id="ARBA00022833"/>
    </source>
</evidence>
<dbReference type="Pfam" id="PF05495">
    <property type="entry name" value="zf-CHY"/>
    <property type="match status" value="1"/>
</dbReference>
<dbReference type="EMBL" id="PHHA01000004">
    <property type="protein sequence ID" value="PJG85930.1"/>
    <property type="molecule type" value="Genomic_DNA"/>
</dbReference>
<dbReference type="InterPro" id="IPR008913">
    <property type="entry name" value="Znf_CHY"/>
</dbReference>
<sequence length="101" mass="11848">MTKVYGLTIDDETRCVHYHGEKDIIALQCAQCLRFYPCYQCHDECEDHHFFPQTDRTFHAVLCGHCQTTLSIEEYLQAKKCPHCGHDFNPNCAKHYDIYFG</sequence>
<dbReference type="RefSeq" id="WP_100288184.1">
    <property type="nucleotide sequence ID" value="NZ_PHHA01000004.1"/>
</dbReference>
<gene>
    <name evidence="6" type="ORF">CVP05_03430</name>
</gene>
<dbReference type="PROSITE" id="PS51266">
    <property type="entry name" value="ZF_CHY"/>
    <property type="match status" value="1"/>
</dbReference>
<evidence type="ECO:0000256" key="1">
    <source>
        <dbReference type="ARBA" id="ARBA00022723"/>
    </source>
</evidence>
<protein>
    <recommendedName>
        <fullName evidence="8">CHY-type domain-containing protein</fullName>
    </recommendedName>
</protein>
<name>A0A2M8S463_9PAST</name>
<dbReference type="InterPro" id="IPR002219">
    <property type="entry name" value="PKC_DAG/PE"/>
</dbReference>
<feature type="domain" description="Phorbol-ester/DAG-type" evidence="4">
    <location>
        <begin position="47"/>
        <end position="100"/>
    </location>
</feature>
<proteinExistence type="predicted"/>
<keyword evidence="2" id="KW-0863">Zinc-finger</keyword>
<dbReference type="OrthoDB" id="882119at2"/>
<dbReference type="PIRSF" id="PIRSF017292">
    <property type="entry name" value="UCP017292_Znf_CHY"/>
    <property type="match status" value="1"/>
</dbReference>
<dbReference type="PROSITE" id="PS50081">
    <property type="entry name" value="ZF_DAG_PE_2"/>
    <property type="match status" value="1"/>
</dbReference>
<keyword evidence="3" id="KW-0862">Zinc</keyword>